<dbReference type="InterPro" id="IPR037185">
    <property type="entry name" value="EmrE-like"/>
</dbReference>
<dbReference type="SUPFAM" id="SSF103481">
    <property type="entry name" value="Multidrug resistance efflux transporter EmrE"/>
    <property type="match status" value="2"/>
</dbReference>
<dbReference type="InterPro" id="IPR000620">
    <property type="entry name" value="EamA_dom"/>
</dbReference>
<keyword evidence="4 7" id="KW-1133">Transmembrane helix</keyword>
<comment type="caution">
    <text evidence="9">The sequence shown here is derived from an EMBL/GenBank/DDBJ whole genome shotgun (WGS) entry which is preliminary data.</text>
</comment>
<evidence type="ECO:0000256" key="7">
    <source>
        <dbReference type="SAM" id="Phobius"/>
    </source>
</evidence>
<feature type="transmembrane region" description="Helical" evidence="7">
    <location>
        <begin position="33"/>
        <end position="51"/>
    </location>
</feature>
<dbReference type="RefSeq" id="WP_084327928.1">
    <property type="nucleotide sequence ID" value="NZ_AWSA01000006.1"/>
</dbReference>
<dbReference type="PANTHER" id="PTHR32322">
    <property type="entry name" value="INNER MEMBRANE TRANSPORTER"/>
    <property type="match status" value="1"/>
</dbReference>
<organism evidence="9 10">
    <name type="scientific">Intrasporangium oryzae NRRL B-24470</name>
    <dbReference type="NCBI Taxonomy" id="1386089"/>
    <lineage>
        <taxon>Bacteria</taxon>
        <taxon>Bacillati</taxon>
        <taxon>Actinomycetota</taxon>
        <taxon>Actinomycetes</taxon>
        <taxon>Micrococcales</taxon>
        <taxon>Intrasporangiaceae</taxon>
        <taxon>Intrasporangium</taxon>
    </lineage>
</organism>
<evidence type="ECO:0000313" key="10">
    <source>
        <dbReference type="Proteomes" id="UP000019489"/>
    </source>
</evidence>
<feature type="transmembrane region" description="Helical" evidence="7">
    <location>
        <begin position="120"/>
        <end position="137"/>
    </location>
</feature>
<feature type="transmembrane region" description="Helical" evidence="7">
    <location>
        <begin position="143"/>
        <end position="159"/>
    </location>
</feature>
<feature type="transmembrane region" description="Helical" evidence="7">
    <location>
        <begin position="63"/>
        <end position="82"/>
    </location>
</feature>
<evidence type="ECO:0000256" key="6">
    <source>
        <dbReference type="SAM" id="MobiDB-lite"/>
    </source>
</evidence>
<feature type="transmembrane region" description="Helical" evidence="7">
    <location>
        <begin position="171"/>
        <end position="190"/>
    </location>
</feature>
<dbReference type="PATRIC" id="fig|1386089.3.peg.845"/>
<dbReference type="InterPro" id="IPR050638">
    <property type="entry name" value="AA-Vitamin_Transporters"/>
</dbReference>
<feature type="transmembrane region" description="Helical" evidence="7">
    <location>
        <begin position="7"/>
        <end position="27"/>
    </location>
</feature>
<dbReference type="Pfam" id="PF00892">
    <property type="entry name" value="EamA"/>
    <property type="match status" value="2"/>
</dbReference>
<feature type="transmembrane region" description="Helical" evidence="7">
    <location>
        <begin position="263"/>
        <end position="281"/>
    </location>
</feature>
<evidence type="ECO:0000256" key="2">
    <source>
        <dbReference type="ARBA" id="ARBA00007362"/>
    </source>
</evidence>
<dbReference type="STRING" id="1386089.N865_01105"/>
<keyword evidence="5 7" id="KW-0472">Membrane</keyword>
<dbReference type="AlphaFoldDB" id="W9G9U4"/>
<feature type="region of interest" description="Disordered" evidence="6">
    <location>
        <begin position="302"/>
        <end position="336"/>
    </location>
</feature>
<evidence type="ECO:0000256" key="1">
    <source>
        <dbReference type="ARBA" id="ARBA00004141"/>
    </source>
</evidence>
<feature type="transmembrane region" description="Helical" evidence="7">
    <location>
        <begin position="88"/>
        <end position="108"/>
    </location>
</feature>
<reference evidence="9 10" key="1">
    <citation type="submission" date="2013-08" db="EMBL/GenBank/DDBJ databases">
        <title>Intrasporangium oryzae NRRL B-24470.</title>
        <authorList>
            <person name="Liu H."/>
            <person name="Wang G."/>
        </authorList>
    </citation>
    <scope>NUCLEOTIDE SEQUENCE [LARGE SCALE GENOMIC DNA]</scope>
    <source>
        <strain evidence="9 10">NRRL B-24470</strain>
    </source>
</reference>
<sequence>MRPRDTALAVLVAFLWGTNFIAISAGLESVPPFLFLAMRFLCVCVPAVLFVRRPALPWRDLALIGAFTSLGQFGLMYLALHLGMPPGLTSLVLQAQVLFTVVIAAVWLRERPSARQRLGVALGGAGLLTIAVGRGLSAPVLPLVVLVLAAVSWAVGNVLTRRAGPVSGIGVTVWSGLVVPLPALALSLGIEGPEAIGRALTGLPWQAVVSTLYTAGLSSLVGYGLWNTLLARHPVARVTPFAMLVPVFGMSAAAVVLGERPSGVEWVGGVILLTGVAVAVLRARRSGSVVVAVDVEPAPGAPGEPADLVHSAAPPSPAPARDELDGPLGVLGASRV</sequence>
<feature type="domain" description="EamA" evidence="8">
    <location>
        <begin position="8"/>
        <end position="130"/>
    </location>
</feature>
<evidence type="ECO:0000259" key="8">
    <source>
        <dbReference type="Pfam" id="PF00892"/>
    </source>
</evidence>
<accession>W9G9U4</accession>
<feature type="transmembrane region" description="Helical" evidence="7">
    <location>
        <begin position="202"/>
        <end position="226"/>
    </location>
</feature>
<comment type="similarity">
    <text evidence="2">Belongs to the EamA transporter family.</text>
</comment>
<evidence type="ECO:0000256" key="5">
    <source>
        <dbReference type="ARBA" id="ARBA00023136"/>
    </source>
</evidence>
<feature type="transmembrane region" description="Helical" evidence="7">
    <location>
        <begin position="238"/>
        <end position="257"/>
    </location>
</feature>
<keyword evidence="10" id="KW-1185">Reference proteome</keyword>
<dbReference type="eggNOG" id="COG0697">
    <property type="taxonomic scope" value="Bacteria"/>
</dbReference>
<dbReference type="PANTHER" id="PTHR32322:SF9">
    <property type="entry name" value="AMINO-ACID METABOLITE EFFLUX PUMP-RELATED"/>
    <property type="match status" value="1"/>
</dbReference>
<keyword evidence="3 7" id="KW-0812">Transmembrane</keyword>
<feature type="domain" description="EamA" evidence="8">
    <location>
        <begin position="143"/>
        <end position="280"/>
    </location>
</feature>
<evidence type="ECO:0000256" key="4">
    <source>
        <dbReference type="ARBA" id="ARBA00022989"/>
    </source>
</evidence>
<evidence type="ECO:0000256" key="3">
    <source>
        <dbReference type="ARBA" id="ARBA00022692"/>
    </source>
</evidence>
<evidence type="ECO:0000313" key="9">
    <source>
        <dbReference type="EMBL" id="EWT02971.1"/>
    </source>
</evidence>
<comment type="subcellular location">
    <subcellularLocation>
        <location evidence="1">Membrane</location>
        <topology evidence="1">Multi-pass membrane protein</topology>
    </subcellularLocation>
</comment>
<proteinExistence type="inferred from homology"/>
<gene>
    <name evidence="9" type="ORF">N865_01105</name>
</gene>
<dbReference type="OrthoDB" id="9812521at2"/>
<dbReference type="EMBL" id="AWSA01000006">
    <property type="protein sequence ID" value="EWT02971.1"/>
    <property type="molecule type" value="Genomic_DNA"/>
</dbReference>
<name>W9G9U4_9MICO</name>
<protein>
    <submittedName>
        <fullName evidence="9">Membrane protein</fullName>
    </submittedName>
</protein>
<dbReference type="Proteomes" id="UP000019489">
    <property type="component" value="Unassembled WGS sequence"/>
</dbReference>
<dbReference type="GO" id="GO:0016020">
    <property type="term" value="C:membrane"/>
    <property type="evidence" value="ECO:0007669"/>
    <property type="project" value="UniProtKB-SubCell"/>
</dbReference>